<evidence type="ECO:0000313" key="2">
    <source>
        <dbReference type="Proteomes" id="UP001416858"/>
    </source>
</evidence>
<keyword evidence="2" id="KW-1185">Reference proteome</keyword>
<comment type="caution">
    <text evidence="1">The sequence shown here is derived from an EMBL/GenBank/DDBJ whole genome shotgun (WGS) entry which is preliminary data.</text>
</comment>
<accession>A0ABP9VUE9</accession>
<sequence length="430" mass="47194">MIKTIVMVLQRGGLGIVLALSISLQGQCQDTTNDLKSDVLQWVDELDASSLAKRKAAENALIKAGPDVLQYLPENKVGMSIEASERLTRVRKALFSLRTQSEVKSLGVSIRLGDAETVGEAFEAISRDSGIEFEFDGDESTPIQAVATPLPFWHAVDLVLDQADLDINFYGGDRETLQIVRREPERPSRVDSAAYAGVYRIEPTSVNSRRVLNRPKLSALNISMEISWEPKTTPIGLTIPIAQLRGKLDDGAMLKPQESGETIDVATNSEIAFSEFYLPMQLPAGQPQKIESLSGVIKAILPGKRQTFELPLAEPGKDVKLDAMQVTLEQVRKNGPIHEVRVGVTLDDAGRSLESHRQWIFENSAYVKRADGSRADHLGYEVYRQTANGVGIGYLFDLGDSVGESLLIYESPTAVVSNEVSFVLQDIMLP</sequence>
<evidence type="ECO:0000313" key="1">
    <source>
        <dbReference type="EMBL" id="GAA5508768.1"/>
    </source>
</evidence>
<dbReference type="EMBL" id="BAABRO010000011">
    <property type="protein sequence ID" value="GAA5508768.1"/>
    <property type="molecule type" value="Genomic_DNA"/>
</dbReference>
<proteinExistence type="predicted"/>
<protein>
    <submittedName>
        <fullName evidence="1">Uncharacterized protein</fullName>
    </submittedName>
</protein>
<gene>
    <name evidence="1" type="ORF">Rcae01_04237</name>
</gene>
<organism evidence="1 2">
    <name type="scientific">Novipirellula caenicola</name>
    <dbReference type="NCBI Taxonomy" id="1536901"/>
    <lineage>
        <taxon>Bacteria</taxon>
        <taxon>Pseudomonadati</taxon>
        <taxon>Planctomycetota</taxon>
        <taxon>Planctomycetia</taxon>
        <taxon>Pirellulales</taxon>
        <taxon>Pirellulaceae</taxon>
        <taxon>Novipirellula</taxon>
    </lineage>
</organism>
<name>A0ABP9VUE9_9BACT</name>
<dbReference type="Proteomes" id="UP001416858">
    <property type="component" value="Unassembled WGS sequence"/>
</dbReference>
<reference evidence="1 2" key="1">
    <citation type="submission" date="2024-02" db="EMBL/GenBank/DDBJ databases">
        <title>Rhodopirellula caenicola NBRC 110016.</title>
        <authorList>
            <person name="Ichikawa N."/>
            <person name="Katano-Makiyama Y."/>
            <person name="Hidaka K."/>
        </authorList>
    </citation>
    <scope>NUCLEOTIDE SEQUENCE [LARGE SCALE GENOMIC DNA]</scope>
    <source>
        <strain evidence="1 2">NBRC 110016</strain>
    </source>
</reference>